<keyword evidence="4" id="KW-1185">Reference proteome</keyword>
<gene>
    <name evidence="3" type="ORF">AFCDBAGC_4636</name>
</gene>
<feature type="domain" description="YhaN AAA" evidence="2">
    <location>
        <begin position="1"/>
        <end position="206"/>
    </location>
</feature>
<proteinExistence type="predicted"/>
<dbReference type="Pfam" id="PF13514">
    <property type="entry name" value="AAA_27"/>
    <property type="match status" value="1"/>
</dbReference>
<feature type="coiled-coil region" evidence="1">
    <location>
        <begin position="838"/>
        <end position="865"/>
    </location>
</feature>
<evidence type="ECO:0000259" key="2">
    <source>
        <dbReference type="Pfam" id="PF13514"/>
    </source>
</evidence>
<dbReference type="Gene3D" id="3.40.50.300">
    <property type="entry name" value="P-loop containing nucleotide triphosphate hydrolases"/>
    <property type="match status" value="2"/>
</dbReference>
<sequence>MRLLSLDLERYGPFTGRRVEFRADARLHVVLGPNEAGKSSALAAVTDLLFGIETRTAYAFLHEMPQLRIGAEIGSADGGRLAFRRRKGNRNTLVDADDAALPEAALAPFLGGLTREVFCRAFGLDANSLREGAREMLLAEGELGASLFAAASGLRGYSDLQKSLEAESDRIYGPRKRQDRSFYQAFDRYDEARKAIRETGLRAGDWRELNEGIAAAGASLDAIKAERMRIAAEQARLARLRRVGPLIAEIDALAARDGAEPDLVEVPDAWVERLGEACAALRGRQAEAVRIDAAADAARAAFAAVAVDAGLVGRAEEILEGFRGIDRFDKNGADLPRIQGEADQFDAELARLAVRVGLPDVEALTRRQPSDAERARVEALIRDGQEDAAAIARLERDLGAARAEHEGLLRDVAEGGTPVDPAPFREALRPLVAIRTAIVERDALDATVRRAEQVLRGQAARLSPPVADVAALADAPLPTVETVARFRALLDGKERERALAVERRDAARRQVAARQARLREREAGRPIATRADLSALRAERDAAFAPLREALSDGVRRPPGEVAAYERLAQAADRLADELAADAARVAEHAADGQRLDAEMAESAAADEILAEIEAEAAEGLAAWADLWRPAGIAAATPAEMTTWLGEAETLIEAKGALDERRIDRALRTERIEASRAPLLDLAARAELADLAGLDVGLILARIEERVAGIASRWEATREANARIGAAAVGIARFTASLSDARTKQAAWRSAWAEAVGAIGLDGEAGTEMATRALAAWQAVPNVLAERENRRARVAGIGRDMEAYRAAVTPLIAELAPDLAHIQPSAAIRSLQKRLQEAQASETRRRELAKRRDEAEREAGAAMRARDDALALLARLLADTVPDLSAEAQDVVEALHGRLVARRALRAEAQARRAELARAADGIPEETLRADLAAIDPDAIEAGLRRLAMEDEDLDQRGKTAFAERDRNERRREALEGGTGAELALAQKKAAEAELQGSARQWAVLKLASLMLGTAIARQRTGQQDPLLARAGGIMAALTGGAFSGLAQDYDEADKALIVARRAGGETIHVQGLSEGTRDQLYLALRLAYLEDYAGKAEPAPFIGDDLFSTFDDARTGHGLEALAAIGGTVQPILFTHHRHVADLAQARLGSAVDIIPL</sequence>
<dbReference type="InterPro" id="IPR038734">
    <property type="entry name" value="YhaN_AAA"/>
</dbReference>
<evidence type="ECO:0000313" key="4">
    <source>
        <dbReference type="Proteomes" id="UP001055117"/>
    </source>
</evidence>
<dbReference type="PANTHER" id="PTHR41259:SF1">
    <property type="entry name" value="DOUBLE-STRAND BREAK REPAIR RAD50 ATPASE, PUTATIVE-RELATED"/>
    <property type="match status" value="1"/>
</dbReference>
<dbReference type="EMBL" id="BPQG01000088">
    <property type="protein sequence ID" value="GJD46752.1"/>
    <property type="molecule type" value="Genomic_DNA"/>
</dbReference>
<organism evidence="3 4">
    <name type="scientific">Methylobacterium cerastii</name>
    <dbReference type="NCBI Taxonomy" id="932741"/>
    <lineage>
        <taxon>Bacteria</taxon>
        <taxon>Pseudomonadati</taxon>
        <taxon>Pseudomonadota</taxon>
        <taxon>Alphaproteobacteria</taxon>
        <taxon>Hyphomicrobiales</taxon>
        <taxon>Methylobacteriaceae</taxon>
        <taxon>Methylobacterium</taxon>
    </lineage>
</organism>
<evidence type="ECO:0000256" key="1">
    <source>
        <dbReference type="SAM" id="Coils"/>
    </source>
</evidence>
<keyword evidence="1" id="KW-0175">Coiled coil</keyword>
<dbReference type="PANTHER" id="PTHR41259">
    <property type="entry name" value="DOUBLE-STRAND BREAK REPAIR RAD50 ATPASE, PUTATIVE-RELATED"/>
    <property type="match status" value="1"/>
</dbReference>
<dbReference type="SUPFAM" id="SSF52540">
    <property type="entry name" value="P-loop containing nucleoside triphosphate hydrolases"/>
    <property type="match status" value="1"/>
</dbReference>
<protein>
    <recommendedName>
        <fullName evidence="2">YhaN AAA domain-containing protein</fullName>
    </recommendedName>
</protein>
<reference evidence="3 4" key="1">
    <citation type="journal article" date="2021" name="Front. Microbiol.">
        <title>Comprehensive Comparative Genomics and Phenotyping of Methylobacterium Species.</title>
        <authorList>
            <person name="Alessa O."/>
            <person name="Ogura Y."/>
            <person name="Fujitani Y."/>
            <person name="Takami H."/>
            <person name="Hayashi T."/>
            <person name="Sahin N."/>
            <person name="Tani A."/>
        </authorList>
    </citation>
    <scope>NUCLEOTIDE SEQUENCE [LARGE SCALE GENOMIC DNA]</scope>
    <source>
        <strain evidence="3 4">DSM 23679</strain>
    </source>
</reference>
<dbReference type="RefSeq" id="WP_147764338.1">
    <property type="nucleotide sequence ID" value="NZ_BPQG01000088.1"/>
</dbReference>
<dbReference type="Proteomes" id="UP001055117">
    <property type="component" value="Unassembled WGS sequence"/>
</dbReference>
<evidence type="ECO:0000313" key="3">
    <source>
        <dbReference type="EMBL" id="GJD46752.1"/>
    </source>
</evidence>
<dbReference type="InterPro" id="IPR027417">
    <property type="entry name" value="P-loop_NTPase"/>
</dbReference>
<name>A0ABQ4QNC0_9HYPH</name>
<accession>A0ABQ4QNC0</accession>
<comment type="caution">
    <text evidence="3">The sequence shown here is derived from an EMBL/GenBank/DDBJ whole genome shotgun (WGS) entry which is preliminary data.</text>
</comment>